<reference evidence="1" key="1">
    <citation type="submission" date="2023-10" db="EMBL/GenBank/DDBJ databases">
        <title>Amphibacter perezi, gen. nov., sp. nov. a novel taxa of the family Comamonadaceae, class Betaproteobacteria isolated from the skin microbiota of Pelophylax perezi from different populations.</title>
        <authorList>
            <person name="Costa S."/>
            <person name="Proenca D.N."/>
            <person name="Lopes I."/>
            <person name="Morais P.V."/>
        </authorList>
    </citation>
    <scope>NUCLEOTIDE SEQUENCE</scope>
    <source>
        <strain evidence="1">SL12-8</strain>
    </source>
</reference>
<name>A0ACC6P556_9BURK</name>
<keyword evidence="2" id="KW-1185">Reference proteome</keyword>
<evidence type="ECO:0000313" key="1">
    <source>
        <dbReference type="EMBL" id="MEJ7139328.1"/>
    </source>
</evidence>
<protein>
    <submittedName>
        <fullName evidence="1">Nitrogen regulation protein NR(I)</fullName>
    </submittedName>
</protein>
<dbReference type="Proteomes" id="UP001364695">
    <property type="component" value="Unassembled WGS sequence"/>
</dbReference>
<comment type="caution">
    <text evidence="1">The sequence shown here is derived from an EMBL/GenBank/DDBJ whole genome shotgun (WGS) entry which is preliminary data.</text>
</comment>
<sequence>MNANLQSSTGPGAEVWVVDDDASIRYVLERALVRAGFRLRTFERADAVSQALAASQPDVLLSDVRMPGSSGLELLADIGLRYPLLPVIIMTAYADLDSAVSALQGGAFEHVAKPFDLPQVVHLVEQAVSRRASAEAQSEAPGAAPEPVAPAGGWPDLLGQSPAMQEVFRAIGRLSKSLATVLITGESGTGKELVARALHRHSPRSKGPFVAINTAAIPAELLESELFGHERGAFTGAQSQRPGRFEQAQGGTLFLDEIGDMPFALQNRLLRVLSDGHYYRVGGQQLLRTDVRVIAATHQPLEDRVQQGLFREDLLHRLNVIRLRLPPLRERALDIPALARHFLRGCAPRLGVEAKQLSDEAAALLQGFGFPGNVRQLENMCQWLTIMAPGNRIEVGDLPPEVLDAAAVAGPGSVAPVMLTAVDAPQPARHPAGIHPSAPPSVLAHPAFAPGLAPTEAWSQQLYRSALAALQDGQTPDGLLWGQCIQQAEAALMSAALQATHGRRIEAARRLGLGRNTLTRKLQELGLSASDSADSPDGG</sequence>
<proteinExistence type="predicted"/>
<dbReference type="EMBL" id="JAWDIE010000024">
    <property type="protein sequence ID" value="MEJ7139328.1"/>
    <property type="molecule type" value="Genomic_DNA"/>
</dbReference>
<organism evidence="1 2">
    <name type="scientific">Amphibiibacter pelophylacis</name>
    <dbReference type="NCBI Taxonomy" id="1799477"/>
    <lineage>
        <taxon>Bacteria</taxon>
        <taxon>Pseudomonadati</taxon>
        <taxon>Pseudomonadota</taxon>
        <taxon>Betaproteobacteria</taxon>
        <taxon>Burkholderiales</taxon>
        <taxon>Sphaerotilaceae</taxon>
        <taxon>Amphibiibacter</taxon>
    </lineage>
</organism>
<gene>
    <name evidence="1" type="primary">ntrC</name>
    <name evidence="1" type="ORF">RV045_12955</name>
</gene>
<evidence type="ECO:0000313" key="2">
    <source>
        <dbReference type="Proteomes" id="UP001364695"/>
    </source>
</evidence>
<accession>A0ACC6P556</accession>